<dbReference type="AlphaFoldDB" id="A0A0G4HW27"/>
<sequence length="294" mass="33832">MLLIICAFIACLPATAYRRVTPTGDTLSAFLEHPRPDQDWYQKARHMARFRTDQERAFKKCDKLLPKSLSSGFEVVLYRAHGRRKGGQSVCDEYEDDLILSNRNAGNFKAELKWLRDFQEQYRNGKLERETLACLSAYRVQIDPGSLSEYFHCEGGKCVWRMTCFEFKPGMAMPQAGLCEDSIHAQNPSFDRVGIKMGTSNMQVSRCYERKDPYENGHVCWEDECVADEERRSQMIRRCAGNDGKSHDCFFAFGDMGRSQSYKVLKRVTTKSFSLGQNLEEQLQQLYNAVRSGK</sequence>
<feature type="signal peptide" evidence="1">
    <location>
        <begin position="1"/>
        <end position="18"/>
    </location>
</feature>
<dbReference type="EMBL" id="CDMZ01004103">
    <property type="protein sequence ID" value="CEM48649.1"/>
    <property type="molecule type" value="Genomic_DNA"/>
</dbReference>
<reference evidence="2" key="1">
    <citation type="submission" date="2014-11" db="EMBL/GenBank/DDBJ databases">
        <authorList>
            <person name="Otto D Thomas"/>
            <person name="Naeem Raeece"/>
        </authorList>
    </citation>
    <scope>NUCLEOTIDE SEQUENCE</scope>
</reference>
<evidence type="ECO:0000256" key="1">
    <source>
        <dbReference type="SAM" id="SignalP"/>
    </source>
</evidence>
<accession>A0A0G4HW27</accession>
<gene>
    <name evidence="2" type="ORF">Cvel_8956</name>
</gene>
<name>A0A0G4HW27_9ALVE</name>
<feature type="chain" id="PRO_5005192033" evidence="1">
    <location>
        <begin position="19"/>
        <end position="294"/>
    </location>
</feature>
<evidence type="ECO:0000313" key="2">
    <source>
        <dbReference type="EMBL" id="CEM48649.1"/>
    </source>
</evidence>
<organism evidence="2">
    <name type="scientific">Chromera velia CCMP2878</name>
    <dbReference type="NCBI Taxonomy" id="1169474"/>
    <lineage>
        <taxon>Eukaryota</taxon>
        <taxon>Sar</taxon>
        <taxon>Alveolata</taxon>
        <taxon>Colpodellida</taxon>
        <taxon>Chromeraceae</taxon>
        <taxon>Chromera</taxon>
    </lineage>
</organism>
<protein>
    <submittedName>
        <fullName evidence="2">Uncharacterized protein</fullName>
    </submittedName>
</protein>
<dbReference type="VEuPathDB" id="CryptoDB:Cvel_8956"/>
<proteinExistence type="predicted"/>
<keyword evidence="1" id="KW-0732">Signal</keyword>